<evidence type="ECO:0000313" key="1">
    <source>
        <dbReference type="EMBL" id="CAH1601705.1"/>
    </source>
</evidence>
<protein>
    <submittedName>
        <fullName evidence="1">Uncharacterized protein</fullName>
    </submittedName>
</protein>
<gene>
    <name evidence="1" type="ORF">THF1A12_50176</name>
</gene>
<organism evidence="1 2">
    <name type="scientific">Vibrio jasicida</name>
    <dbReference type="NCBI Taxonomy" id="766224"/>
    <lineage>
        <taxon>Bacteria</taxon>
        <taxon>Pseudomonadati</taxon>
        <taxon>Pseudomonadota</taxon>
        <taxon>Gammaproteobacteria</taxon>
        <taxon>Vibrionales</taxon>
        <taxon>Vibrionaceae</taxon>
        <taxon>Vibrio</taxon>
    </lineage>
</organism>
<evidence type="ECO:0000313" key="2">
    <source>
        <dbReference type="Proteomes" id="UP001295462"/>
    </source>
</evidence>
<proteinExistence type="predicted"/>
<name>A0AAU9QVZ6_9VIBR</name>
<dbReference type="AlphaFoldDB" id="A0AAU9QVZ6"/>
<dbReference type="EMBL" id="CAKMUD010000105">
    <property type="protein sequence ID" value="CAH1601705.1"/>
    <property type="molecule type" value="Genomic_DNA"/>
</dbReference>
<accession>A0AAU9QVZ6</accession>
<sequence>MLYILIVHCCTLCLPPQVLLIIDTNTIDESIDYLVQSQSSTHLAQTSLDNIDILIVQTNRER</sequence>
<reference evidence="1" key="1">
    <citation type="submission" date="2022-01" db="EMBL/GenBank/DDBJ databases">
        <authorList>
            <person name="Lagorce A."/>
        </authorList>
    </citation>
    <scope>NUCLEOTIDE SEQUENCE</scope>
    <source>
        <strain evidence="1">Th15_F1_A12</strain>
    </source>
</reference>
<dbReference type="Proteomes" id="UP001295462">
    <property type="component" value="Unassembled WGS sequence"/>
</dbReference>
<comment type="caution">
    <text evidence="1">The sequence shown here is derived from an EMBL/GenBank/DDBJ whole genome shotgun (WGS) entry which is preliminary data.</text>
</comment>